<dbReference type="EMBL" id="BPVZ01000007">
    <property type="protein sequence ID" value="GKU93829.1"/>
    <property type="molecule type" value="Genomic_DNA"/>
</dbReference>
<sequence>MQEEETTTITRSSPRAVHRSPSVSPNTNKANNIDGVGPENCHSLEAREAGEALQLKDSARERLKRHREEVAGRVPVPDKWGNEELLKDWMDHSSFDALLAPKGLELARQALMAEGRRMDPYHHQRLRIESMC</sequence>
<evidence type="ECO:0000313" key="3">
    <source>
        <dbReference type="Proteomes" id="UP001054252"/>
    </source>
</evidence>
<evidence type="ECO:0000313" key="2">
    <source>
        <dbReference type="EMBL" id="GKU93829.1"/>
    </source>
</evidence>
<organism evidence="2 3">
    <name type="scientific">Rubroshorea leprosula</name>
    <dbReference type="NCBI Taxonomy" id="152421"/>
    <lineage>
        <taxon>Eukaryota</taxon>
        <taxon>Viridiplantae</taxon>
        <taxon>Streptophyta</taxon>
        <taxon>Embryophyta</taxon>
        <taxon>Tracheophyta</taxon>
        <taxon>Spermatophyta</taxon>
        <taxon>Magnoliopsida</taxon>
        <taxon>eudicotyledons</taxon>
        <taxon>Gunneridae</taxon>
        <taxon>Pentapetalae</taxon>
        <taxon>rosids</taxon>
        <taxon>malvids</taxon>
        <taxon>Malvales</taxon>
        <taxon>Dipterocarpaceae</taxon>
        <taxon>Rubroshorea</taxon>
    </lineage>
</organism>
<dbReference type="Proteomes" id="UP001054252">
    <property type="component" value="Unassembled WGS sequence"/>
</dbReference>
<name>A0AAV5I696_9ROSI</name>
<comment type="caution">
    <text evidence="2">The sequence shown here is derived from an EMBL/GenBank/DDBJ whole genome shotgun (WGS) entry which is preliminary data.</text>
</comment>
<dbReference type="PANTHER" id="PTHR34207">
    <property type="entry name" value="PROTEIN BIC1"/>
    <property type="match status" value="1"/>
</dbReference>
<gene>
    <name evidence="2" type="ORF">SLEP1_g7392</name>
</gene>
<feature type="compositionally biased region" description="Polar residues" evidence="1">
    <location>
        <begin position="21"/>
        <end position="31"/>
    </location>
</feature>
<reference evidence="2 3" key="1">
    <citation type="journal article" date="2021" name="Commun. Biol.">
        <title>The genome of Shorea leprosula (Dipterocarpaceae) highlights the ecological relevance of drought in aseasonal tropical rainforests.</title>
        <authorList>
            <person name="Ng K.K.S."/>
            <person name="Kobayashi M.J."/>
            <person name="Fawcett J.A."/>
            <person name="Hatakeyama M."/>
            <person name="Paape T."/>
            <person name="Ng C.H."/>
            <person name="Ang C.C."/>
            <person name="Tnah L.H."/>
            <person name="Lee C.T."/>
            <person name="Nishiyama T."/>
            <person name="Sese J."/>
            <person name="O'Brien M.J."/>
            <person name="Copetti D."/>
            <person name="Mohd Noor M.I."/>
            <person name="Ong R.C."/>
            <person name="Putra M."/>
            <person name="Sireger I.Z."/>
            <person name="Indrioko S."/>
            <person name="Kosugi Y."/>
            <person name="Izuno A."/>
            <person name="Isagi Y."/>
            <person name="Lee S.L."/>
            <person name="Shimizu K.K."/>
        </authorList>
    </citation>
    <scope>NUCLEOTIDE SEQUENCE [LARGE SCALE GENOMIC DNA]</scope>
    <source>
        <strain evidence="2">214</strain>
    </source>
</reference>
<proteinExistence type="predicted"/>
<protein>
    <submittedName>
        <fullName evidence="2">Uncharacterized protein</fullName>
    </submittedName>
</protein>
<keyword evidence="3" id="KW-1185">Reference proteome</keyword>
<dbReference type="GO" id="GO:0009785">
    <property type="term" value="P:blue light signaling pathway"/>
    <property type="evidence" value="ECO:0007669"/>
    <property type="project" value="InterPro"/>
</dbReference>
<evidence type="ECO:0000256" key="1">
    <source>
        <dbReference type="SAM" id="MobiDB-lite"/>
    </source>
</evidence>
<dbReference type="AlphaFoldDB" id="A0AAV5I696"/>
<feature type="region of interest" description="Disordered" evidence="1">
    <location>
        <begin position="1"/>
        <end position="38"/>
    </location>
</feature>
<dbReference type="PANTHER" id="PTHR34207:SF17">
    <property type="entry name" value="PROTEIN BIC2"/>
    <property type="match status" value="1"/>
</dbReference>
<dbReference type="InterPro" id="IPR040374">
    <property type="entry name" value="BIC"/>
</dbReference>
<dbReference type="CDD" id="cd22645">
    <property type="entry name" value="BIC1_CID"/>
    <property type="match status" value="1"/>
</dbReference>
<accession>A0AAV5I696</accession>